<proteinExistence type="predicted"/>
<organism evidence="2">
    <name type="scientific">Ornithinibacillus sp. 4-3</name>
    <dbReference type="NCBI Taxonomy" id="3231488"/>
    <lineage>
        <taxon>Bacteria</taxon>
        <taxon>Bacillati</taxon>
        <taxon>Bacillota</taxon>
        <taxon>Bacilli</taxon>
        <taxon>Bacillales</taxon>
        <taxon>Bacillaceae</taxon>
        <taxon>Ornithinibacillus</taxon>
    </lineage>
</organism>
<dbReference type="PANTHER" id="PTHR43236">
    <property type="entry name" value="ANTITOXIN HIGA1"/>
    <property type="match status" value="1"/>
</dbReference>
<reference evidence="2" key="1">
    <citation type="submission" date="2024-07" db="EMBL/GenBank/DDBJ databases">
        <title>Halotolerant mesophilic bacterium Ornithinibacillus sp. 4-3, sp. nov., isolated from soil.</title>
        <authorList>
            <person name="Sidarenka A.V."/>
            <person name="Guliayeva D.E."/>
            <person name="Leanovich S.I."/>
            <person name="Hileuskaya K.S."/>
            <person name="Akhremchuk A.E."/>
            <person name="Sikolenko M.A."/>
            <person name="Valentovich L.N."/>
        </authorList>
    </citation>
    <scope>NUCLEOTIDE SEQUENCE</scope>
    <source>
        <strain evidence="2">4-3</strain>
    </source>
</reference>
<evidence type="ECO:0000259" key="1">
    <source>
        <dbReference type="Pfam" id="PF06114"/>
    </source>
</evidence>
<feature type="domain" description="IrrE N-terminal-like" evidence="1">
    <location>
        <begin position="23"/>
        <end position="139"/>
    </location>
</feature>
<dbReference type="EMBL" id="CP162599">
    <property type="protein sequence ID" value="XDK31676.1"/>
    <property type="molecule type" value="Genomic_DNA"/>
</dbReference>
<accession>A0AB39HN45</accession>
<dbReference type="InterPro" id="IPR010359">
    <property type="entry name" value="IrrE_HExxH"/>
</dbReference>
<dbReference type="Pfam" id="PF06114">
    <property type="entry name" value="Peptidase_M78"/>
    <property type="match status" value="1"/>
</dbReference>
<dbReference type="InterPro" id="IPR052345">
    <property type="entry name" value="Rad_response_metalloprotease"/>
</dbReference>
<evidence type="ECO:0000313" key="2">
    <source>
        <dbReference type="EMBL" id="XDK31676.1"/>
    </source>
</evidence>
<name>A0AB39HN45_9BACI</name>
<dbReference type="Gene3D" id="1.10.10.2910">
    <property type="match status" value="1"/>
</dbReference>
<dbReference type="RefSeq" id="WP_368652402.1">
    <property type="nucleotide sequence ID" value="NZ_CP162599.1"/>
</dbReference>
<gene>
    <name evidence="2" type="ORF">AB4Y30_11630</name>
</gene>
<sequence>MRIKKIAENLIKKYNTNDPFHLAEYMNVAIHEIPMHEEIMGFYKYSRRNQFIVLNANLKLYLKKFTCAHELSHSVLHPRANTPFLRSNTLYPVGKIEKEANKLAVELLLPDTSIYNYQDTNMTINEIGSIYGIPNEVLHLKKIYP</sequence>
<dbReference type="AlphaFoldDB" id="A0AB39HN45"/>
<dbReference type="PANTHER" id="PTHR43236:SF1">
    <property type="entry name" value="BLL7220 PROTEIN"/>
    <property type="match status" value="1"/>
</dbReference>
<protein>
    <submittedName>
        <fullName evidence="2">ImmA/IrrE family metallo-endopeptidase</fullName>
    </submittedName>
</protein>